<keyword evidence="1" id="KW-1133">Transmembrane helix</keyword>
<keyword evidence="1" id="KW-0812">Transmembrane</keyword>
<dbReference type="STRING" id="683228.GA0070617_0479"/>
<evidence type="ECO:0000313" key="3">
    <source>
        <dbReference type="Proteomes" id="UP000198937"/>
    </source>
</evidence>
<feature type="transmembrane region" description="Helical" evidence="1">
    <location>
        <begin position="163"/>
        <end position="180"/>
    </location>
</feature>
<keyword evidence="3" id="KW-1185">Reference proteome</keyword>
<protein>
    <submittedName>
        <fullName evidence="2">Uncharacterized protein</fullName>
    </submittedName>
</protein>
<gene>
    <name evidence="2" type="ORF">GA0070617_0479</name>
</gene>
<reference evidence="2 3" key="1">
    <citation type="submission" date="2016-06" db="EMBL/GenBank/DDBJ databases">
        <authorList>
            <person name="Kjaerup R.B."/>
            <person name="Dalgaard T.S."/>
            <person name="Juul-Madsen H.R."/>
        </authorList>
    </citation>
    <scope>NUCLEOTIDE SEQUENCE [LARGE SCALE GENOMIC DNA]</scope>
    <source>
        <strain evidence="2 3">DSM 45577</strain>
    </source>
</reference>
<feature type="transmembrane region" description="Helical" evidence="1">
    <location>
        <begin position="107"/>
        <end position="126"/>
    </location>
</feature>
<evidence type="ECO:0000313" key="2">
    <source>
        <dbReference type="EMBL" id="SCL47109.1"/>
    </source>
</evidence>
<feature type="transmembrane region" description="Helical" evidence="1">
    <location>
        <begin position="38"/>
        <end position="57"/>
    </location>
</feature>
<dbReference type="AlphaFoldDB" id="A0A1C6TZR2"/>
<feature type="transmembrane region" description="Helical" evidence="1">
    <location>
        <begin position="186"/>
        <end position="206"/>
    </location>
</feature>
<dbReference type="OrthoDB" id="3240366at2"/>
<organism evidence="2 3">
    <name type="scientific">Micromonospora yangpuensis</name>
    <dbReference type="NCBI Taxonomy" id="683228"/>
    <lineage>
        <taxon>Bacteria</taxon>
        <taxon>Bacillati</taxon>
        <taxon>Actinomycetota</taxon>
        <taxon>Actinomycetes</taxon>
        <taxon>Micromonosporales</taxon>
        <taxon>Micromonosporaceae</taxon>
        <taxon>Micromonospora</taxon>
    </lineage>
</organism>
<evidence type="ECO:0000256" key="1">
    <source>
        <dbReference type="SAM" id="Phobius"/>
    </source>
</evidence>
<name>A0A1C6TZR2_9ACTN</name>
<feature type="transmembrane region" description="Helical" evidence="1">
    <location>
        <begin position="69"/>
        <end position="95"/>
    </location>
</feature>
<proteinExistence type="predicted"/>
<dbReference type="RefSeq" id="WP_091433363.1">
    <property type="nucleotide sequence ID" value="NZ_BMMJ01000011.1"/>
</dbReference>
<accession>A0A1C6TZR2</accession>
<feature type="transmembrane region" description="Helical" evidence="1">
    <location>
        <begin position="138"/>
        <end position="158"/>
    </location>
</feature>
<sequence>MNVEDELPPADPAAALRLIREQQATATRRLEPDPRAYYWPWGLAWLIGFGLFFLRFSPNGRVLVDLPTWLPLTVLFVLLGAAGIVSGVASARAYGDVTGDSARRGTWYGWSWFLGFLTVFAVAGRVSDSLPPELTGLLWSALSVGLTGVLHMAGGAVWLDRRLFLLGVWITVLNVLGSIAGPGWHALVVAVAGGGGMILAGLLGWLRQRDRR</sequence>
<dbReference type="EMBL" id="FMIA01000002">
    <property type="protein sequence ID" value="SCL47109.1"/>
    <property type="molecule type" value="Genomic_DNA"/>
</dbReference>
<dbReference type="Proteomes" id="UP000198937">
    <property type="component" value="Unassembled WGS sequence"/>
</dbReference>
<keyword evidence="1" id="KW-0472">Membrane</keyword>